<dbReference type="PANTHER" id="PTHR43681:SF1">
    <property type="entry name" value="SARCALUMENIN"/>
    <property type="match status" value="1"/>
</dbReference>
<dbReference type="Proteomes" id="UP000034883">
    <property type="component" value="Chromosome"/>
</dbReference>
<accession>A0A0F6YN58</accession>
<reference evidence="4 5" key="1">
    <citation type="submission" date="2015-03" db="EMBL/GenBank/DDBJ databases">
        <title>Genome assembly of Sandaracinus amylolyticus DSM 53668.</title>
        <authorList>
            <person name="Sharma G."/>
            <person name="Subramanian S."/>
        </authorList>
    </citation>
    <scope>NUCLEOTIDE SEQUENCE [LARGE SCALE GENOMIC DNA]</scope>
    <source>
        <strain evidence="4 5">DSM 53668</strain>
    </source>
</reference>
<dbReference type="CDD" id="cd09912">
    <property type="entry name" value="DLP_2"/>
    <property type="match status" value="1"/>
</dbReference>
<evidence type="ECO:0000259" key="3">
    <source>
        <dbReference type="Pfam" id="PF00350"/>
    </source>
</evidence>
<dbReference type="EMBL" id="CP011125">
    <property type="protein sequence ID" value="AKF10035.1"/>
    <property type="molecule type" value="Genomic_DNA"/>
</dbReference>
<keyword evidence="2" id="KW-1133">Transmembrane helix</keyword>
<dbReference type="STRING" id="927083.DB32_007184"/>
<evidence type="ECO:0000313" key="4">
    <source>
        <dbReference type="EMBL" id="AKF10035.1"/>
    </source>
</evidence>
<dbReference type="SUPFAM" id="SSF52540">
    <property type="entry name" value="P-loop containing nucleoside triphosphate hydrolases"/>
    <property type="match status" value="1"/>
</dbReference>
<feature type="coiled-coil region" evidence="1">
    <location>
        <begin position="525"/>
        <end position="556"/>
    </location>
</feature>
<keyword evidence="2" id="KW-0472">Membrane</keyword>
<feature type="transmembrane region" description="Helical" evidence="2">
    <location>
        <begin position="442"/>
        <end position="475"/>
    </location>
</feature>
<dbReference type="Gene3D" id="3.40.50.300">
    <property type="entry name" value="P-loop containing nucleotide triphosphate hydrolases"/>
    <property type="match status" value="1"/>
</dbReference>
<dbReference type="InterPro" id="IPR045063">
    <property type="entry name" value="Dynamin_N"/>
</dbReference>
<keyword evidence="2" id="KW-0812">Transmembrane</keyword>
<dbReference type="AlphaFoldDB" id="A0A0F6YN58"/>
<feature type="domain" description="Dynamin N-terminal" evidence="3">
    <location>
        <begin position="52"/>
        <end position="209"/>
    </location>
</feature>
<dbReference type="Pfam" id="PF00350">
    <property type="entry name" value="Dynamin_N"/>
    <property type="match status" value="1"/>
</dbReference>
<dbReference type="InterPro" id="IPR027417">
    <property type="entry name" value="P-loop_NTPase"/>
</dbReference>
<protein>
    <recommendedName>
        <fullName evidence="3">Dynamin N-terminal domain-containing protein</fullName>
    </recommendedName>
</protein>
<dbReference type="PANTHER" id="PTHR43681">
    <property type="entry name" value="TRANSMEMBRANE GTPASE FZO"/>
    <property type="match status" value="1"/>
</dbReference>
<proteinExistence type="predicted"/>
<keyword evidence="5" id="KW-1185">Reference proteome</keyword>
<evidence type="ECO:0000313" key="5">
    <source>
        <dbReference type="Proteomes" id="UP000034883"/>
    </source>
</evidence>
<name>A0A0F6YN58_9BACT</name>
<feature type="coiled-coil region" evidence="1">
    <location>
        <begin position="297"/>
        <end position="324"/>
    </location>
</feature>
<dbReference type="InterPro" id="IPR051943">
    <property type="entry name" value="TRAFAC_Dynamin-like_GTPase"/>
</dbReference>
<dbReference type="RefSeq" id="WP_053237036.1">
    <property type="nucleotide sequence ID" value="NZ_CP011125.1"/>
</dbReference>
<organism evidence="4 5">
    <name type="scientific">Sandaracinus amylolyticus</name>
    <dbReference type="NCBI Taxonomy" id="927083"/>
    <lineage>
        <taxon>Bacteria</taxon>
        <taxon>Pseudomonadati</taxon>
        <taxon>Myxococcota</taxon>
        <taxon>Polyangia</taxon>
        <taxon>Polyangiales</taxon>
        <taxon>Sandaracinaceae</taxon>
        <taxon>Sandaracinus</taxon>
    </lineage>
</organism>
<dbReference type="OrthoDB" id="9802035at2"/>
<evidence type="ECO:0000256" key="2">
    <source>
        <dbReference type="SAM" id="Phobius"/>
    </source>
</evidence>
<keyword evidence="1" id="KW-0175">Coiled coil</keyword>
<dbReference type="KEGG" id="samy:DB32_007184"/>
<gene>
    <name evidence="4" type="ORF">DB32_007184</name>
</gene>
<evidence type="ECO:0000256" key="1">
    <source>
        <dbReference type="SAM" id="Coils"/>
    </source>
</evidence>
<sequence>MSEQTDYQGKRQDVLSCLREVAILAEDAGAASLAKKLRDDRIPRLEEEKFHLVVLGEFNHGKTTFVNALLGAPVLPMGVTPTTAVIHQVVHGVRGAKAVAEDGNVRGVSFDEVGQYVVGGNAVSEGVRYLEVSYPSSLLEGGVVLVDTPGVNDLNSTRAEITYSYVPRADAILFLLDAGQILKESERSFLSNKLLAQSRDKVLFVINKIDLLDDEEKEQALAYARTQLAKLVPEPRVYAISSEQALGGDREGAGLNRLIADLQRFLADERGKVLLDNALDEGLRTAHTLKRGIEVQKQALAMDQNELERRLAALEGDLASSEKAVERRERIIRESLAAVKALVRKECDDFGRRFAAALPQEIESSRAEDLKRYLPGFMEERFRSFADRQGGEIQKRLEKVAEDAIAFVSEEARARGEKIAETFGGAPNVDLTVNTLAYDVGVIALGAFGITMMALSNVFVGGAMALAAPVLAYVFRERADRDLKRRATEEAPQAVLKASSDLAEAFEKSIDEFGDKLVDFVKNANEELTRSIAEVVRHAREARQKGEGEIASLESQTGMSMARLSSVQTKMTTLRTSLWANGSGASPPAE</sequence>